<keyword evidence="2" id="KW-1185">Reference proteome</keyword>
<dbReference type="InterPro" id="IPR039517">
    <property type="entry name" value="C6orf106_UBA-like"/>
</dbReference>
<sequence>MQCDTMVAYDNQTTALEGPIPLPAPAQNYDKARAASDIDLDSILLHQFSCLGTRDHEDLIEQFHSLMNNQMNKDAGRFFLEMSNWNLQTAVGCYLDFCNGQTLPSMKIIHQSQPNNQQMVWRLQNTGSETWPNGCYLMSTTQMRRIEVPTIRPGETCEVVADICSNEPVVWRLCAPHGEYFGDNLCLVPPGSFNSHELNQRLAQLAVTEQNPAQCPQVHIVIAERME</sequence>
<dbReference type="GeneID" id="119639392"/>
<evidence type="ECO:0000259" key="1">
    <source>
        <dbReference type="Pfam" id="PF16158"/>
    </source>
</evidence>
<dbReference type="InterPro" id="IPR013783">
    <property type="entry name" value="Ig-like_fold"/>
</dbReference>
<gene>
    <name evidence="3" type="primary">LOC119639392</name>
</gene>
<protein>
    <submittedName>
        <fullName evidence="3">Protein ILRUN</fullName>
    </submittedName>
</protein>
<evidence type="ECO:0000313" key="2">
    <source>
        <dbReference type="Proteomes" id="UP000092443"/>
    </source>
</evidence>
<dbReference type="Gene3D" id="2.60.40.10">
    <property type="entry name" value="Immunoglobulins"/>
    <property type="match status" value="1"/>
</dbReference>
<dbReference type="Proteomes" id="UP000092443">
    <property type="component" value="Unplaced"/>
</dbReference>
<dbReference type="SUPFAM" id="SSF46934">
    <property type="entry name" value="UBA-like"/>
    <property type="match status" value="1"/>
</dbReference>
<reference evidence="3" key="1">
    <citation type="submission" date="2025-08" db="UniProtKB">
        <authorList>
            <consortium name="RefSeq"/>
        </authorList>
    </citation>
    <scope>IDENTIFICATION</scope>
    <source>
        <tissue evidence="3">Whole body pupa</tissue>
    </source>
</reference>
<dbReference type="KEGG" id="gfs:119639392"/>
<proteinExistence type="predicted"/>
<dbReference type="InterPro" id="IPR009060">
    <property type="entry name" value="UBA-like_sf"/>
</dbReference>
<feature type="domain" description="Nbr1 FW" evidence="1">
    <location>
        <begin position="117"/>
        <end position="186"/>
    </location>
</feature>
<dbReference type="FunFam" id="1.10.8.10:FF:000111">
    <property type="entry name" value="Uncharacterized protein, isoform A"/>
    <property type="match status" value="1"/>
</dbReference>
<dbReference type="InterPro" id="IPR032350">
    <property type="entry name" value="Nbr1_FW"/>
</dbReference>
<dbReference type="CDD" id="cd14947">
    <property type="entry name" value="NBR1_like"/>
    <property type="match status" value="1"/>
</dbReference>
<accession>A0A9C5ZAW0</accession>
<name>A0A9C5ZAW0_9MUSC</name>
<dbReference type="AlphaFoldDB" id="A0A9C5ZAW0"/>
<dbReference type="RefSeq" id="XP_037892660.1">
    <property type="nucleotide sequence ID" value="XM_038036732.1"/>
</dbReference>
<dbReference type="Pfam" id="PF16158">
    <property type="entry name" value="N_BRCA1_IG"/>
    <property type="match status" value="1"/>
</dbReference>
<evidence type="ECO:0000313" key="3">
    <source>
        <dbReference type="RefSeq" id="XP_037892660.1"/>
    </source>
</evidence>
<organism evidence="2 3">
    <name type="scientific">Glossina fuscipes</name>
    <dbReference type="NCBI Taxonomy" id="7396"/>
    <lineage>
        <taxon>Eukaryota</taxon>
        <taxon>Metazoa</taxon>
        <taxon>Ecdysozoa</taxon>
        <taxon>Arthropoda</taxon>
        <taxon>Hexapoda</taxon>
        <taxon>Insecta</taxon>
        <taxon>Pterygota</taxon>
        <taxon>Neoptera</taxon>
        <taxon>Endopterygota</taxon>
        <taxon>Diptera</taxon>
        <taxon>Brachycera</taxon>
        <taxon>Muscomorpha</taxon>
        <taxon>Hippoboscoidea</taxon>
        <taxon>Glossinidae</taxon>
        <taxon>Glossina</taxon>
    </lineage>
</organism>
<dbReference type="Pfam" id="PF14555">
    <property type="entry name" value="UBA_4"/>
    <property type="match status" value="1"/>
</dbReference>
<dbReference type="Gene3D" id="1.10.8.10">
    <property type="entry name" value="DNA helicase RuvA subunit, C-terminal domain"/>
    <property type="match status" value="1"/>
</dbReference>
<dbReference type="CDD" id="cd14349">
    <property type="entry name" value="UBA_CF106"/>
    <property type="match status" value="1"/>
</dbReference>